<dbReference type="InterPro" id="IPR005511">
    <property type="entry name" value="SMP-30"/>
</dbReference>
<sequence length="320" mass="35250">MSNIAPLKGDLFGGVEKLSPKLDDIIDPQSRLEKLASGFSWSEGPIWDANRGQLYFSDVPQNKIYQWREDEGLRLFLDYAGLAKDGDLSLYDSAGTNGLIMGKNGDLIIASHGKRALTRMNIDNRDEIILSDKFKGKKFNSPNDLIEDRDGVIYFTDPPYGLKNGDQSPMKEQSVNGVYRRDINGRIDLIDDSLRRPNGIALSPDERTLYVSNSDEARQIMKSYAISSDGKITDKGVFFDASPFVGPNSPGLPDGMCVAKSGIIFATGPGGVFIISPKGEYLGRIRTEKACANCTIGNDGRYLYLTISDILARIKLRTAM</sequence>
<feature type="binding site" evidence="3">
    <location>
        <position position="254"/>
    </location>
    <ligand>
        <name>a divalent metal cation</name>
        <dbReference type="ChEBI" id="CHEBI:60240"/>
    </ligand>
</feature>
<dbReference type="GO" id="GO:0046872">
    <property type="term" value="F:metal ion binding"/>
    <property type="evidence" value="ECO:0007669"/>
    <property type="project" value="UniProtKB-KW"/>
</dbReference>
<dbReference type="InterPro" id="IPR011042">
    <property type="entry name" value="6-blade_b-propeller_TolB-like"/>
</dbReference>
<dbReference type="Proteomes" id="UP000242561">
    <property type="component" value="Chromosome"/>
</dbReference>
<dbReference type="EMBL" id="CP018154">
    <property type="protein sequence ID" value="APG63531.1"/>
    <property type="molecule type" value="Genomic_DNA"/>
</dbReference>
<dbReference type="GO" id="GO:0016787">
    <property type="term" value="F:hydrolase activity"/>
    <property type="evidence" value="ECO:0007669"/>
    <property type="project" value="UniProtKB-KW"/>
</dbReference>
<feature type="active site" description="Proton donor/acceptor" evidence="2">
    <location>
        <position position="254"/>
    </location>
</feature>
<dbReference type="InterPro" id="IPR013658">
    <property type="entry name" value="SGL"/>
</dbReference>
<dbReference type="KEGG" id="sphl:LPB140_03445"/>
<accession>A0A1L3JEF2</accession>
<dbReference type="AlphaFoldDB" id="A0A1L3JEF2"/>
<dbReference type="InterPro" id="IPR051262">
    <property type="entry name" value="SMP-30/CGR1_Lactonase"/>
</dbReference>
<gene>
    <name evidence="5" type="ORF">LPB140_03445</name>
</gene>
<comment type="cofactor">
    <cofactor evidence="3">
        <name>Zn(2+)</name>
        <dbReference type="ChEBI" id="CHEBI:29105"/>
    </cofactor>
    <text evidence="3">Binds 1 divalent metal cation per subunit.</text>
</comment>
<organism evidence="5 6">
    <name type="scientific">Sphingorhabdus lutea</name>
    <dbReference type="NCBI Taxonomy" id="1913578"/>
    <lineage>
        <taxon>Bacteria</taxon>
        <taxon>Pseudomonadati</taxon>
        <taxon>Pseudomonadota</taxon>
        <taxon>Alphaproteobacteria</taxon>
        <taxon>Sphingomonadales</taxon>
        <taxon>Sphingomonadaceae</taxon>
        <taxon>Sphingorhabdus</taxon>
    </lineage>
</organism>
<feature type="binding site" evidence="3">
    <location>
        <position position="166"/>
    </location>
    <ligand>
        <name>substrate</name>
    </ligand>
</feature>
<keyword evidence="3" id="KW-0862">Zinc</keyword>
<keyword evidence="3" id="KW-0479">Metal-binding</keyword>
<evidence type="ECO:0000259" key="4">
    <source>
        <dbReference type="Pfam" id="PF08450"/>
    </source>
</evidence>
<dbReference type="STRING" id="1913578.LPB140_03445"/>
<dbReference type="Pfam" id="PF08450">
    <property type="entry name" value="SGL"/>
    <property type="match status" value="1"/>
</dbReference>
<dbReference type="PANTHER" id="PTHR47572">
    <property type="entry name" value="LIPOPROTEIN-RELATED"/>
    <property type="match status" value="1"/>
</dbReference>
<reference evidence="5 6" key="1">
    <citation type="submission" date="2016-11" db="EMBL/GenBank/DDBJ databases">
        <title>Sphingorhabdus sp. LPB0140, isolated from marine environment.</title>
        <authorList>
            <person name="Kim E."/>
            <person name="Yi H."/>
        </authorList>
    </citation>
    <scope>NUCLEOTIDE SEQUENCE [LARGE SCALE GENOMIC DNA]</scope>
    <source>
        <strain evidence="5 6">LPB0140</strain>
    </source>
</reference>
<evidence type="ECO:0000313" key="6">
    <source>
        <dbReference type="Proteomes" id="UP000242561"/>
    </source>
</evidence>
<feature type="binding site" evidence="3">
    <location>
        <position position="43"/>
    </location>
    <ligand>
        <name>a divalent metal cation</name>
        <dbReference type="ChEBI" id="CHEBI:60240"/>
    </ligand>
</feature>
<feature type="binding site" evidence="3">
    <location>
        <position position="198"/>
    </location>
    <ligand>
        <name>a divalent metal cation</name>
        <dbReference type="ChEBI" id="CHEBI:60240"/>
    </ligand>
</feature>
<keyword evidence="6" id="KW-1185">Reference proteome</keyword>
<protein>
    <recommendedName>
        <fullName evidence="4">SMP-30/Gluconolactonase/LRE-like region domain-containing protein</fullName>
    </recommendedName>
</protein>
<proteinExistence type="predicted"/>
<keyword evidence="1" id="KW-0378">Hydrolase</keyword>
<feature type="binding site" evidence="3">
    <location>
        <position position="143"/>
    </location>
    <ligand>
        <name>substrate</name>
    </ligand>
</feature>
<dbReference type="PRINTS" id="PR01790">
    <property type="entry name" value="SMP30FAMILY"/>
</dbReference>
<dbReference type="SUPFAM" id="SSF63829">
    <property type="entry name" value="Calcium-dependent phosphotriesterase"/>
    <property type="match status" value="1"/>
</dbReference>
<evidence type="ECO:0000256" key="2">
    <source>
        <dbReference type="PIRSR" id="PIRSR605511-1"/>
    </source>
</evidence>
<name>A0A1L3JEF2_9SPHN</name>
<dbReference type="PANTHER" id="PTHR47572:SF4">
    <property type="entry name" value="LACTONASE DRP35"/>
    <property type="match status" value="1"/>
</dbReference>
<dbReference type="Gene3D" id="2.120.10.30">
    <property type="entry name" value="TolB, C-terminal domain"/>
    <property type="match status" value="1"/>
</dbReference>
<feature type="domain" description="SMP-30/Gluconolactonase/LRE-like region" evidence="4">
    <location>
        <begin position="41"/>
        <end position="307"/>
    </location>
</feature>
<evidence type="ECO:0000313" key="5">
    <source>
        <dbReference type="EMBL" id="APG63531.1"/>
    </source>
</evidence>
<evidence type="ECO:0000256" key="1">
    <source>
        <dbReference type="ARBA" id="ARBA00022801"/>
    </source>
</evidence>
<evidence type="ECO:0000256" key="3">
    <source>
        <dbReference type="PIRSR" id="PIRSR605511-2"/>
    </source>
</evidence>